<proteinExistence type="inferred from homology"/>
<keyword evidence="7" id="KW-1185">Reference proteome</keyword>
<dbReference type="OrthoDB" id="10256309at2759"/>
<dbReference type="PANTHER" id="PTHR11142:SF4">
    <property type="entry name" value="PSEUDOURIDYLATE SYNTHASE 1 HOMOLOG"/>
    <property type="match status" value="1"/>
</dbReference>
<dbReference type="Pfam" id="PF01416">
    <property type="entry name" value="PseudoU_synth_1"/>
    <property type="match status" value="1"/>
</dbReference>
<comment type="catalytic activity">
    <reaction evidence="4">
        <text>uridine(38/39/40) in tRNA = pseudouridine(38/39/40) in tRNA</text>
        <dbReference type="Rhea" id="RHEA:22376"/>
        <dbReference type="Rhea" id="RHEA-COMP:10085"/>
        <dbReference type="Rhea" id="RHEA-COMP:10087"/>
        <dbReference type="ChEBI" id="CHEBI:65314"/>
        <dbReference type="ChEBI" id="CHEBI:65315"/>
        <dbReference type="EC" id="5.4.99.12"/>
    </reaction>
</comment>
<accession>A0A2P6NXZ4</accession>
<protein>
    <recommendedName>
        <fullName evidence="4">tRNA pseudouridine synthase</fullName>
        <ecNumber evidence="4">5.4.99.12</ecNumber>
    </recommendedName>
</protein>
<dbReference type="InParanoid" id="A0A2P6NXZ4"/>
<name>A0A2P6NXZ4_9EUKA</name>
<evidence type="ECO:0000256" key="3">
    <source>
        <dbReference type="ARBA" id="ARBA00023235"/>
    </source>
</evidence>
<reference evidence="6 7" key="1">
    <citation type="journal article" date="2018" name="Genome Biol. Evol.">
        <title>Multiple Roots of Fruiting Body Formation in Amoebozoa.</title>
        <authorList>
            <person name="Hillmann F."/>
            <person name="Forbes G."/>
            <person name="Novohradska S."/>
            <person name="Ferling I."/>
            <person name="Riege K."/>
            <person name="Groth M."/>
            <person name="Westermann M."/>
            <person name="Marz M."/>
            <person name="Spaller T."/>
            <person name="Winckler T."/>
            <person name="Schaap P."/>
            <person name="Glockner G."/>
        </authorList>
    </citation>
    <scope>NUCLEOTIDE SEQUENCE [LARGE SCALE GENOMIC DNA]</scope>
    <source>
        <strain evidence="6 7">Jena</strain>
    </source>
</reference>
<evidence type="ECO:0000256" key="4">
    <source>
        <dbReference type="RuleBase" id="RU003792"/>
    </source>
</evidence>
<dbReference type="InterPro" id="IPR020097">
    <property type="entry name" value="PsdUridine_synth_TruA_a/b_dom"/>
</dbReference>
<dbReference type="EC" id="5.4.99.12" evidence="4"/>
<organism evidence="6 7">
    <name type="scientific">Planoprotostelium fungivorum</name>
    <dbReference type="NCBI Taxonomy" id="1890364"/>
    <lineage>
        <taxon>Eukaryota</taxon>
        <taxon>Amoebozoa</taxon>
        <taxon>Evosea</taxon>
        <taxon>Variosea</taxon>
        <taxon>Cavosteliida</taxon>
        <taxon>Cavosteliaceae</taxon>
        <taxon>Planoprotostelium</taxon>
    </lineage>
</organism>
<evidence type="ECO:0000256" key="2">
    <source>
        <dbReference type="ARBA" id="ARBA00022694"/>
    </source>
</evidence>
<dbReference type="GO" id="GO:0160147">
    <property type="term" value="F:tRNA pseudouridine(38-40) synthase activity"/>
    <property type="evidence" value="ECO:0007669"/>
    <property type="project" value="UniProtKB-EC"/>
</dbReference>
<comment type="caution">
    <text evidence="6">The sequence shown here is derived from an EMBL/GenBank/DDBJ whole genome shotgun (WGS) entry which is preliminary data.</text>
</comment>
<dbReference type="EMBL" id="MDYQ01000007">
    <property type="protein sequence ID" value="PRP88833.1"/>
    <property type="molecule type" value="Genomic_DNA"/>
</dbReference>
<dbReference type="STRING" id="1890364.A0A2P6NXZ4"/>
<dbReference type="InterPro" id="IPR020095">
    <property type="entry name" value="PsdUridine_synth_TruA_C"/>
</dbReference>
<dbReference type="GO" id="GO:0003723">
    <property type="term" value="F:RNA binding"/>
    <property type="evidence" value="ECO:0007669"/>
    <property type="project" value="InterPro"/>
</dbReference>
<feature type="domain" description="Pseudouridine synthase I TruA alpha/beta" evidence="5">
    <location>
        <begin position="228"/>
        <end position="305"/>
    </location>
</feature>
<evidence type="ECO:0000256" key="1">
    <source>
        <dbReference type="ARBA" id="ARBA00009375"/>
    </source>
</evidence>
<dbReference type="Gene3D" id="3.30.70.660">
    <property type="entry name" value="Pseudouridine synthase I, catalytic domain, C-terminal subdomain"/>
    <property type="match status" value="1"/>
</dbReference>
<dbReference type="AlphaFoldDB" id="A0A2P6NXZ4"/>
<dbReference type="GO" id="GO:0005634">
    <property type="term" value="C:nucleus"/>
    <property type="evidence" value="ECO:0007669"/>
    <property type="project" value="TreeGrafter"/>
</dbReference>
<evidence type="ECO:0000313" key="6">
    <source>
        <dbReference type="EMBL" id="PRP88833.1"/>
    </source>
</evidence>
<dbReference type="Gene3D" id="3.30.70.580">
    <property type="entry name" value="Pseudouridine synthase I, catalytic domain, N-terminal subdomain"/>
    <property type="match status" value="1"/>
</dbReference>
<keyword evidence="2 4" id="KW-0819">tRNA processing</keyword>
<comment type="similarity">
    <text evidence="1 4">Belongs to the tRNA pseudouridine synthase TruA family.</text>
</comment>
<dbReference type="InterPro" id="IPR020103">
    <property type="entry name" value="PsdUridine_synth_cat_dom_sf"/>
</dbReference>
<dbReference type="Proteomes" id="UP000241769">
    <property type="component" value="Unassembled WGS sequence"/>
</dbReference>
<keyword evidence="3 4" id="KW-0413">Isomerase</keyword>
<dbReference type="PANTHER" id="PTHR11142">
    <property type="entry name" value="PSEUDOURIDYLATE SYNTHASE"/>
    <property type="match status" value="1"/>
</dbReference>
<dbReference type="GO" id="GO:0031119">
    <property type="term" value="P:tRNA pseudouridine synthesis"/>
    <property type="evidence" value="ECO:0007669"/>
    <property type="project" value="TreeGrafter"/>
</dbReference>
<dbReference type="SUPFAM" id="SSF55120">
    <property type="entry name" value="Pseudouridine synthase"/>
    <property type="match status" value="1"/>
</dbReference>
<dbReference type="InterPro" id="IPR001406">
    <property type="entry name" value="PsdUridine_synth_TruA"/>
</dbReference>
<evidence type="ECO:0000259" key="5">
    <source>
        <dbReference type="Pfam" id="PF01416"/>
    </source>
</evidence>
<evidence type="ECO:0000313" key="7">
    <source>
        <dbReference type="Proteomes" id="UP000241769"/>
    </source>
</evidence>
<dbReference type="InterPro" id="IPR020094">
    <property type="entry name" value="TruA/RsuA/RluB/E/F_N"/>
</dbReference>
<dbReference type="GO" id="GO:1990481">
    <property type="term" value="P:mRNA pseudouridine synthesis"/>
    <property type="evidence" value="ECO:0007669"/>
    <property type="project" value="TreeGrafter"/>
</dbReference>
<sequence length="392" mass="45133">MFLFPQRFTETLLVPFFRQLMRTGLSRQCLFLWLSGSLFGKNSSSSRSLLMNPIVRITSGGIPPRMLSADLAGRERHTFVAAVGYRGAGWHDFGGKLNCLLHSKQFVFHPHTWSKCSRTDKGVSAINNVFSFQATRQPLKESVGDLYDIISKQLHSHLNPCFTLFSLRSTTCKIAHYSSTKPDASPAEFEARSSCEKRTYHYLVDIDYLLPRNVKKREEEKRSRSLEDMSSTRTVHSMRCVGTVDNFFDIEIVGRSFAKHQIRKMMGMLLMVIKRQMPDDILPVSLKTSQKVHTPLAPSEYLYFDRPDFKGIYRGLMEVPAASREQFFNRFILPDVKAYTDRPIDTEHFKVPVRIENRKKILTQMHRWEMEIGIPVSGNTPLKSLLPKKEET</sequence>
<gene>
    <name evidence="6" type="ORF">PROFUN_00301</name>
</gene>